<name>A0A011PNP7_ACCRE</name>
<dbReference type="Proteomes" id="UP000022141">
    <property type="component" value="Unassembled WGS sequence"/>
</dbReference>
<keyword evidence="3 8" id="KW-0028">Amino-acid biosynthesis</keyword>
<keyword evidence="6 8" id="KW-0012">Acyltransferase</keyword>
<protein>
    <recommendedName>
        <fullName evidence="8">Homoserine O-succinyltransferase</fullName>
        <shortName evidence="8">HST</shortName>
        <ecNumber evidence="8">2.3.1.46</ecNumber>
    </recommendedName>
    <alternativeName>
        <fullName evidence="8">Homoserine transsuccinylase</fullName>
        <shortName evidence="8">HTS</shortName>
    </alternativeName>
</protein>
<dbReference type="FunFam" id="1.10.1740.110:FF:000001">
    <property type="entry name" value="Homoserine O-acetyltransferase"/>
    <property type="match status" value="1"/>
</dbReference>
<dbReference type="Gene3D" id="3.40.50.1820">
    <property type="entry name" value="alpha/beta hydrolase"/>
    <property type="match status" value="1"/>
</dbReference>
<dbReference type="PANTHER" id="PTHR32268">
    <property type="entry name" value="HOMOSERINE O-ACETYLTRANSFERASE"/>
    <property type="match status" value="1"/>
</dbReference>
<reference evidence="11" key="1">
    <citation type="submission" date="2014-02" db="EMBL/GenBank/DDBJ databases">
        <title>Expanding our view of genomic diversity in Candidatus Accumulibacter clades.</title>
        <authorList>
            <person name="Skennerton C.T."/>
            <person name="Barr J.J."/>
            <person name="Slater F.R."/>
            <person name="Bond P.L."/>
            <person name="Tyson G.W."/>
        </authorList>
    </citation>
    <scope>NUCLEOTIDE SEQUENCE [LARGE SCALE GENOMIC DNA]</scope>
</reference>
<evidence type="ECO:0000256" key="7">
    <source>
        <dbReference type="ARBA" id="ARBA00051253"/>
    </source>
</evidence>
<dbReference type="EC" id="2.3.1.46" evidence="8"/>
<organism evidence="11 12">
    <name type="scientific">Accumulibacter regalis</name>
    <dbReference type="NCBI Taxonomy" id="522306"/>
    <lineage>
        <taxon>Bacteria</taxon>
        <taxon>Pseudomonadati</taxon>
        <taxon>Pseudomonadota</taxon>
        <taxon>Betaproteobacteria</taxon>
        <taxon>Candidatus Accumulibacter</taxon>
    </lineage>
</organism>
<comment type="subcellular location">
    <subcellularLocation>
        <location evidence="8">Cytoplasm</location>
    </subcellularLocation>
</comment>
<comment type="subunit">
    <text evidence="1 8">Homodimer.</text>
</comment>
<feature type="active site" evidence="8 9">
    <location>
        <position position="352"/>
    </location>
</feature>
<comment type="function">
    <text evidence="8">Transfers a succinyl group from succinyl-CoA to L-homoserine, forming succinyl-L-homoserine.</text>
</comment>
<comment type="similarity">
    <text evidence="8">Belongs to the AB hydrolase superfamily. MetX family.</text>
</comment>
<dbReference type="NCBIfam" id="NF001209">
    <property type="entry name" value="PRK00175.1"/>
    <property type="match status" value="1"/>
</dbReference>
<dbReference type="eggNOG" id="COG2021">
    <property type="taxonomic scope" value="Bacteria"/>
</dbReference>
<comment type="caution">
    <text evidence="11">The sequence shown here is derived from an EMBL/GenBank/DDBJ whole genome shotgun (WGS) entry which is preliminary data.</text>
</comment>
<dbReference type="InterPro" id="IPR008220">
    <property type="entry name" value="HAT_MetX-like"/>
</dbReference>
<dbReference type="Pfam" id="PF00561">
    <property type="entry name" value="Abhydrolase_1"/>
    <property type="match status" value="1"/>
</dbReference>
<dbReference type="UniPathway" id="UPA00051">
    <property type="reaction ID" value="UER00075"/>
</dbReference>
<keyword evidence="2 8" id="KW-0963">Cytoplasm</keyword>
<comment type="pathway">
    <text evidence="8">Amino-acid biosynthesis; L-methionine biosynthesis via de novo pathway; O-succinyl-L-homoserine from L-homoserine: step 1/1.</text>
</comment>
<dbReference type="EMBL" id="JEMY01000020">
    <property type="protein sequence ID" value="EXI89081.1"/>
    <property type="molecule type" value="Genomic_DNA"/>
</dbReference>
<dbReference type="GO" id="GO:0009092">
    <property type="term" value="P:homoserine metabolic process"/>
    <property type="evidence" value="ECO:0007669"/>
    <property type="project" value="TreeGrafter"/>
</dbReference>
<evidence type="ECO:0000256" key="2">
    <source>
        <dbReference type="ARBA" id="ARBA00022490"/>
    </source>
</evidence>
<accession>A0A011PNP7</accession>
<dbReference type="AlphaFoldDB" id="A0A011PNP7"/>
<evidence type="ECO:0000256" key="6">
    <source>
        <dbReference type="ARBA" id="ARBA00023315"/>
    </source>
</evidence>
<dbReference type="GO" id="GO:0008899">
    <property type="term" value="F:homoserine O-succinyltransferase activity"/>
    <property type="evidence" value="ECO:0007669"/>
    <property type="project" value="UniProtKB-UniRule"/>
</dbReference>
<evidence type="ECO:0000259" key="10">
    <source>
        <dbReference type="Pfam" id="PF00561"/>
    </source>
</evidence>
<dbReference type="GO" id="GO:0004414">
    <property type="term" value="F:homoserine O-acetyltransferase activity"/>
    <property type="evidence" value="ECO:0007669"/>
    <property type="project" value="TreeGrafter"/>
</dbReference>
<dbReference type="STRING" id="1454004.AW11_01798"/>
<dbReference type="PIRSF" id="PIRSF000443">
    <property type="entry name" value="Homoser_Ac_trans"/>
    <property type="match status" value="1"/>
</dbReference>
<keyword evidence="4 8" id="KW-0808">Transferase</keyword>
<comment type="caution">
    <text evidence="8">Lacks conserved residue(s) required for the propagation of feature annotation.</text>
</comment>
<evidence type="ECO:0000256" key="9">
    <source>
        <dbReference type="PIRSR" id="PIRSR000443-1"/>
    </source>
</evidence>
<feature type="binding site" evidence="8">
    <location>
        <position position="353"/>
    </location>
    <ligand>
        <name>substrate</name>
    </ligand>
</feature>
<evidence type="ECO:0000256" key="1">
    <source>
        <dbReference type="ARBA" id="ARBA00011738"/>
    </source>
</evidence>
<dbReference type="PATRIC" id="fig|1454004.3.peg.1851"/>
<feature type="binding site" evidence="8">
    <location>
        <position position="224"/>
    </location>
    <ligand>
        <name>substrate</name>
    </ligand>
</feature>
<keyword evidence="12" id="KW-1185">Reference proteome</keyword>
<feature type="active site" description="Nucleophile" evidence="8 9">
    <location>
        <position position="154"/>
    </location>
</feature>
<dbReference type="GO" id="GO:0009086">
    <property type="term" value="P:methionine biosynthetic process"/>
    <property type="evidence" value="ECO:0007669"/>
    <property type="project" value="UniProtKB-UniRule"/>
</dbReference>
<evidence type="ECO:0000256" key="4">
    <source>
        <dbReference type="ARBA" id="ARBA00022679"/>
    </source>
</evidence>
<evidence type="ECO:0000256" key="3">
    <source>
        <dbReference type="ARBA" id="ARBA00022605"/>
    </source>
</evidence>
<dbReference type="HAMAP" id="MF_00296">
    <property type="entry name" value="MetX_acyltransf"/>
    <property type="match status" value="1"/>
</dbReference>
<dbReference type="SUPFAM" id="SSF53474">
    <property type="entry name" value="alpha/beta-Hydrolases"/>
    <property type="match status" value="1"/>
</dbReference>
<dbReference type="PANTHER" id="PTHR32268:SF11">
    <property type="entry name" value="HOMOSERINE O-ACETYLTRANSFERASE"/>
    <property type="match status" value="1"/>
</dbReference>
<evidence type="ECO:0000313" key="11">
    <source>
        <dbReference type="EMBL" id="EXI89081.1"/>
    </source>
</evidence>
<gene>
    <name evidence="11" type="primary">metX</name>
    <name evidence="8" type="synonym">metXS</name>
    <name evidence="11" type="ORF">AW11_01798</name>
</gene>
<dbReference type="NCBIfam" id="TIGR01392">
    <property type="entry name" value="homoserO_Ac_trn"/>
    <property type="match status" value="1"/>
</dbReference>
<comment type="catalytic activity">
    <reaction evidence="7 8">
        <text>L-homoserine + succinyl-CoA = O-succinyl-L-homoserine + CoA</text>
        <dbReference type="Rhea" id="RHEA:22008"/>
        <dbReference type="ChEBI" id="CHEBI:57287"/>
        <dbReference type="ChEBI" id="CHEBI:57292"/>
        <dbReference type="ChEBI" id="CHEBI:57476"/>
        <dbReference type="ChEBI" id="CHEBI:57661"/>
        <dbReference type="EC" id="2.3.1.46"/>
    </reaction>
</comment>
<dbReference type="InterPro" id="IPR000073">
    <property type="entry name" value="AB_hydrolase_1"/>
</dbReference>
<dbReference type="GO" id="GO:0005737">
    <property type="term" value="C:cytoplasm"/>
    <property type="evidence" value="ECO:0007669"/>
    <property type="project" value="UniProtKB-SubCell"/>
</dbReference>
<feature type="domain" description="AB hydrolase-1" evidence="10">
    <location>
        <begin position="48"/>
        <end position="356"/>
    </location>
</feature>
<feature type="site" description="Important for acyl-CoA specificity" evidence="8">
    <location>
        <position position="321"/>
    </location>
</feature>
<proteinExistence type="inferred from homology"/>
<evidence type="ECO:0000313" key="12">
    <source>
        <dbReference type="Proteomes" id="UP000022141"/>
    </source>
</evidence>
<evidence type="ECO:0000256" key="8">
    <source>
        <dbReference type="HAMAP-Rule" id="MF_00296"/>
    </source>
</evidence>
<dbReference type="InterPro" id="IPR029058">
    <property type="entry name" value="AB_hydrolase_fold"/>
</dbReference>
<evidence type="ECO:0000256" key="5">
    <source>
        <dbReference type="ARBA" id="ARBA00023167"/>
    </source>
</evidence>
<feature type="active site" evidence="8 9">
    <location>
        <position position="319"/>
    </location>
</feature>
<keyword evidence="5 8" id="KW-0486">Methionine biosynthesis</keyword>
<sequence length="375" mass="41523">MSPENSVGLVTPQRVRFDTPLTLKSGAVLPGFELAYESYGTLNADRSNAVLVCHALAGSHHVAGFYADDRENIGWWDNLVGPGKPLDTHRFFVIGVNNLGGCYGSTGPLSIKPETGKRYGADFPLVTVEDWVAAQARLADHLGIDTWAAVLGGSLGGMQALEWSLQFPDRIRHAMVIASAPKLSAQNIAFNEVARQAIISDPDFHGGHYAEHGVLPTRGLRLARMVGHITYLSDSQMAEKFGRQLRHGEHKFSYDVDFEIESYLRYQGNKFAAFFDANTYLMMTKALDYFDPAYAYAGHLPSALARAKARFFVASFSTDWRFAPARSREIVFALLQNGLRVVYAEIDCDAGHDSFLLDDQHYHALLRAYLENIAV</sequence>
<dbReference type="Gene3D" id="1.10.1740.110">
    <property type="match status" value="1"/>
</dbReference>